<dbReference type="InterPro" id="IPR052172">
    <property type="entry name" value="UxaA_altronate/galactarate_dh"/>
</dbReference>
<dbReference type="InterPro" id="IPR007392">
    <property type="entry name" value="GD_AH_second"/>
</dbReference>
<sequence length="387" mass="40483">MNFMGYRRPDKTVGIRNHVLVLPTVNCANQVARGIAANVKGTTWVEHQHGCSQLGADAEQTTRAFIGHGIHPNVYGIVVVGLGCEVIRAQDVAAAIKKQCPYKPVHTIIIQDEGGSLKSIQAGAAAAQNMVIEASMLQREPIDAAELILGTECGGSDACSGLSGNPALGVASDILIDAGGTSILAETAELIGADHIIAERAINETVKEKCYATIKGFEESAKQMGVDMRGSNPTPGNIEGGLSSIEEKSLGCVYKGGSRPLQAVIDWAEKVTTKGLVFMNTPGNDIEQLTGMVAGGCHICVFTTGRGTPTGSPIAPTIKVATNTAMFQRMSDNMDLNAGTVITGDETVQEVGKRIVAEMLAVASGKVTKAEVLGHNDFAIMRIGPTM</sequence>
<dbReference type="RefSeq" id="WP_021169678.1">
    <property type="nucleotide sequence ID" value="NZ_CTRP01000003.1"/>
</dbReference>
<keyword evidence="6" id="KW-1185">Reference proteome</keyword>
<keyword evidence="2 5" id="KW-0456">Lyase</keyword>
<dbReference type="Proteomes" id="UP000049855">
    <property type="component" value="Unassembled WGS sequence"/>
</dbReference>
<dbReference type="EC" id="4.2.1.7" evidence="5"/>
<dbReference type="Pfam" id="PF04295">
    <property type="entry name" value="GD_AH_second"/>
    <property type="match status" value="1"/>
</dbReference>
<evidence type="ECO:0000259" key="4">
    <source>
        <dbReference type="Pfam" id="PF20629"/>
    </source>
</evidence>
<evidence type="ECO:0000256" key="1">
    <source>
        <dbReference type="ARBA" id="ARBA00010986"/>
    </source>
</evidence>
<dbReference type="InterPro" id="IPR048332">
    <property type="entry name" value="GD_AH_C"/>
</dbReference>
<dbReference type="AlphaFoldDB" id="A0A0U1KU89"/>
<feature type="domain" description="D-galactarate/Altronate dehydratase C-terminal" evidence="4">
    <location>
        <begin position="145"/>
        <end position="385"/>
    </location>
</feature>
<feature type="domain" description="D-galactarate/Altronate dehydratase second" evidence="3">
    <location>
        <begin position="5"/>
        <end position="134"/>
    </location>
</feature>
<dbReference type="Pfam" id="PF20629">
    <property type="entry name" value="GD_AH_C"/>
    <property type="match status" value="1"/>
</dbReference>
<organism evidence="5 6">
    <name type="scientific">Sporomusa ovata</name>
    <dbReference type="NCBI Taxonomy" id="2378"/>
    <lineage>
        <taxon>Bacteria</taxon>
        <taxon>Bacillati</taxon>
        <taxon>Bacillota</taxon>
        <taxon>Negativicutes</taxon>
        <taxon>Selenomonadales</taxon>
        <taxon>Sporomusaceae</taxon>
        <taxon>Sporomusa</taxon>
    </lineage>
</organism>
<evidence type="ECO:0000256" key="2">
    <source>
        <dbReference type="ARBA" id="ARBA00023239"/>
    </source>
</evidence>
<dbReference type="PANTHER" id="PTHR30536">
    <property type="entry name" value="ALTRONATE/GALACTARATE DEHYDRATASE"/>
    <property type="match status" value="1"/>
</dbReference>
<comment type="similarity">
    <text evidence="1">Belongs to the UxaA family.</text>
</comment>
<evidence type="ECO:0000313" key="5">
    <source>
        <dbReference type="EMBL" id="CQR70967.1"/>
    </source>
</evidence>
<protein>
    <submittedName>
        <fullName evidence="5">Altronate dehydratase</fullName>
        <ecNumber evidence="5">4.2.1.7</ecNumber>
    </submittedName>
</protein>
<dbReference type="GO" id="GO:0008789">
    <property type="term" value="F:altronate dehydratase activity"/>
    <property type="evidence" value="ECO:0007669"/>
    <property type="project" value="UniProtKB-EC"/>
</dbReference>
<proteinExistence type="inferred from homology"/>
<dbReference type="PANTHER" id="PTHR30536:SF5">
    <property type="entry name" value="ALTRONATE DEHYDRATASE"/>
    <property type="match status" value="1"/>
</dbReference>
<accession>A0A0U1KU89</accession>
<reference evidence="6" key="1">
    <citation type="submission" date="2015-03" db="EMBL/GenBank/DDBJ databases">
        <authorList>
            <person name="Nijsse Bart"/>
        </authorList>
    </citation>
    <scope>NUCLEOTIDE SEQUENCE [LARGE SCALE GENOMIC DNA]</scope>
</reference>
<dbReference type="EMBL" id="CTRP01000003">
    <property type="protein sequence ID" value="CQR70967.1"/>
    <property type="molecule type" value="Genomic_DNA"/>
</dbReference>
<name>A0A0U1KU89_9FIRM</name>
<dbReference type="GO" id="GO:0019698">
    <property type="term" value="P:D-galacturonate catabolic process"/>
    <property type="evidence" value="ECO:0007669"/>
    <property type="project" value="TreeGrafter"/>
</dbReference>
<gene>
    <name evidence="5" type="ORF">SpAn4DRAFT_1945</name>
</gene>
<evidence type="ECO:0000259" key="3">
    <source>
        <dbReference type="Pfam" id="PF04295"/>
    </source>
</evidence>
<evidence type="ECO:0000313" key="6">
    <source>
        <dbReference type="Proteomes" id="UP000049855"/>
    </source>
</evidence>